<protein>
    <recommendedName>
        <fullName evidence="6">Prophage tail endopeptidase domain-containing protein</fullName>
    </recommendedName>
</protein>
<evidence type="ECO:0008006" key="6">
    <source>
        <dbReference type="Google" id="ProtNLM"/>
    </source>
</evidence>
<feature type="domain" description="Tail spike" evidence="2">
    <location>
        <begin position="466"/>
        <end position="588"/>
    </location>
</feature>
<feature type="domain" description="YOMG-like N-terminal" evidence="3">
    <location>
        <begin position="18"/>
        <end position="107"/>
    </location>
</feature>
<dbReference type="Proteomes" id="UP000094974">
    <property type="component" value="Unassembled WGS sequence"/>
</dbReference>
<dbReference type="InterPro" id="IPR007119">
    <property type="entry name" value="Phage_tail_spike_N"/>
</dbReference>
<dbReference type="Pfam" id="PF06605">
    <property type="entry name" value="Prophage_tail"/>
    <property type="match status" value="2"/>
</dbReference>
<gene>
    <name evidence="4" type="ORF">A7312_08850</name>
</gene>
<dbReference type="EMBL" id="LYND01000140">
    <property type="protein sequence ID" value="ODA08127.1"/>
    <property type="molecule type" value="Genomic_DNA"/>
</dbReference>
<dbReference type="InterPro" id="IPR057796">
    <property type="entry name" value="YOMG-like_N"/>
</dbReference>
<dbReference type="Pfam" id="PF24049">
    <property type="entry name" value="YOMG_N"/>
    <property type="match status" value="1"/>
</dbReference>
<evidence type="ECO:0000259" key="2">
    <source>
        <dbReference type="Pfam" id="PF06605"/>
    </source>
</evidence>
<reference evidence="5" key="1">
    <citation type="submission" date="2016-05" db="EMBL/GenBank/DDBJ databases">
        <title>Whole genome shotgun sequencing of cultured foodborne pathogen.</title>
        <authorList>
            <person name="Zheng J."/>
            <person name="Timme R."/>
            <person name="Allard M."/>
            <person name="Strain E."/>
            <person name="Luo Y."/>
            <person name="Brown E."/>
        </authorList>
    </citation>
    <scope>NUCLEOTIDE SEQUENCE [LARGE SCALE GENOMIC DNA]</scope>
    <source>
        <strain evidence="5">CFSAN034343</strain>
    </source>
</reference>
<evidence type="ECO:0000313" key="5">
    <source>
        <dbReference type="Proteomes" id="UP000094974"/>
    </source>
</evidence>
<feature type="coiled-coil region" evidence="1">
    <location>
        <begin position="434"/>
        <end position="466"/>
    </location>
</feature>
<keyword evidence="5" id="KW-1185">Reference proteome</keyword>
<comment type="caution">
    <text evidence="4">The sequence shown here is derived from an EMBL/GenBank/DDBJ whole genome shotgun (WGS) entry which is preliminary data.</text>
</comment>
<keyword evidence="1" id="KW-0175">Coiled coil</keyword>
<name>A0ABX2ZDA8_PAEPO</name>
<organism evidence="4 5">
    <name type="scientific">Paenibacillus polymyxa</name>
    <name type="common">Bacillus polymyxa</name>
    <dbReference type="NCBI Taxonomy" id="1406"/>
    <lineage>
        <taxon>Bacteria</taxon>
        <taxon>Bacillati</taxon>
        <taxon>Bacillota</taxon>
        <taxon>Bacilli</taxon>
        <taxon>Bacillales</taxon>
        <taxon>Paenibacillaceae</taxon>
        <taxon>Paenibacillus</taxon>
    </lineage>
</organism>
<proteinExistence type="predicted"/>
<dbReference type="RefSeq" id="WP_068940875.1">
    <property type="nucleotide sequence ID" value="NZ_LYND01000140.1"/>
</dbReference>
<evidence type="ECO:0000313" key="4">
    <source>
        <dbReference type="EMBL" id="ODA08127.1"/>
    </source>
</evidence>
<dbReference type="InterPro" id="IPR010572">
    <property type="entry name" value="Tail_dom"/>
</dbReference>
<evidence type="ECO:0000259" key="3">
    <source>
        <dbReference type="Pfam" id="PF24049"/>
    </source>
</evidence>
<sequence length="1153" mass="129269">MLGDIDYNLKPIQPQYFLCRPDRTEISKISEAFNDKISTTWHDINELELSIPFCIDVNHRLVPNKNIGLIRERYLIKVVSGNNIDWYYIKSIEDSSTDESDIRTLNCISTAGLLVGFSIRGLTVESYHAEQILNEILAPTTWKIDYIDADFKLTYRAFDFSSTNVLDAILTVGETYNAITIFNTDKNTISLQKPELTGTNKGLTFSWNKYLKSMTRHSTSEPVVTRLKGFGQDDMTFEKVNPTGQNYVESFQYFMYPFERDANRNVIKHSDYMSDSLCHALLDFEALIESKKTEFNTYLKEQQGYEKQLGLLEVDMDKLVKNEVVVADTKISQQFDTKMFFEKYQHSGSSSRSFKLSSDFGYAVMIKVDDITGVTVSLDGSSKAVSSNQWRLLGKVRYQDHVNVSISGGNTGVYIQVCNISIDEYDSGTDAKIIERYSLDNKEMQIKQKQAEIDAVKANLATVSSKISNLRSSFTYDKNFTHEQMMELSDSYIITQDYSDSKYIDEQDLYDETMKKFKELLRPQLSMEIDIVNFLEIIEAQYDWKKLNLGDFVNIKYEPTGVDVTARIIKIEFDYEQSNISLTISNVKDVSRMGNEFDKLFQDVRTHGVTLDLNKFKYDKAVFDSSEMNKLFENVWNREKERLEMAINETVTFDHTGITIVDDKDPMRWLKLTHGVIGLTRSNGNKYETAISADGVIAEMVLGKLILGERIVIGDTTGVFTIEGSKLTIQDRCKREVVKLGLLEENPDKFGLRFNHYASTDCGNTSVINHVGIDSDSGFFIDQKDGTTYKKTLWTSLDGLLNAQNLRISDSIIADGSITIGKDNYVFKVDSEGLRLGDENFNSAPFHVSPDGIMYAKGGVFQDGRLIIGSGNRVCIIDRNGLTMGGEDINTSPAAIYMDGRARFKNLLLTKPDGRFLADTGNGKFDLAGWDLIGAGMIDTQLLAANIVTASEGFVSSLVAGKLSTLTNAALTDWSNYIRIESNEAKWITGKVNGAGTQKKLADGRPLYWKNSTQSGEMTVDETEWPVLEYTMDEKVKAKFSFDGSGDAATPYIQMGIGDGGANNSGKGFINKPNGSFDFIYNASNTGKERSLKLRDDGLFLKADGEKINVLGKDVNIIGDQGDIKISNGKASIVLSADGKITFNGTRFDFNTP</sequence>
<feature type="domain" description="Tail spike" evidence="2">
    <location>
        <begin position="125"/>
        <end position="265"/>
    </location>
</feature>
<accession>A0ABX2ZDA8</accession>
<evidence type="ECO:0000256" key="1">
    <source>
        <dbReference type="SAM" id="Coils"/>
    </source>
</evidence>
<dbReference type="NCBIfam" id="TIGR01665">
    <property type="entry name" value="put_anti_recept"/>
    <property type="match status" value="2"/>
</dbReference>